<dbReference type="AlphaFoldDB" id="A0A5S5BY57"/>
<dbReference type="InterPro" id="IPR037294">
    <property type="entry name" value="ABC_BtuC-like"/>
</dbReference>
<keyword evidence="5 8" id="KW-0812">Transmembrane</keyword>
<feature type="transmembrane region" description="Helical" evidence="8">
    <location>
        <begin position="162"/>
        <end position="182"/>
    </location>
</feature>
<evidence type="ECO:0000256" key="3">
    <source>
        <dbReference type="ARBA" id="ARBA00022448"/>
    </source>
</evidence>
<keyword evidence="10" id="KW-1185">Reference proteome</keyword>
<comment type="similarity">
    <text evidence="2">Belongs to the binding-protein-dependent transport system permease family. FecCD subfamily.</text>
</comment>
<evidence type="ECO:0000256" key="7">
    <source>
        <dbReference type="ARBA" id="ARBA00023136"/>
    </source>
</evidence>
<organism evidence="9 10">
    <name type="scientific">Paenibacillus methanolicus</name>
    <dbReference type="NCBI Taxonomy" id="582686"/>
    <lineage>
        <taxon>Bacteria</taxon>
        <taxon>Bacillati</taxon>
        <taxon>Bacillota</taxon>
        <taxon>Bacilli</taxon>
        <taxon>Bacillales</taxon>
        <taxon>Paenibacillaceae</taxon>
        <taxon>Paenibacillus</taxon>
    </lineage>
</organism>
<dbReference type="Gene3D" id="1.10.3470.10">
    <property type="entry name" value="ABC transporter involved in vitamin B12 uptake, BtuC"/>
    <property type="match status" value="1"/>
</dbReference>
<feature type="transmembrane region" description="Helical" evidence="8">
    <location>
        <begin position="76"/>
        <end position="94"/>
    </location>
</feature>
<evidence type="ECO:0000256" key="4">
    <source>
        <dbReference type="ARBA" id="ARBA00022475"/>
    </source>
</evidence>
<feature type="transmembrane region" description="Helical" evidence="8">
    <location>
        <begin position="322"/>
        <end position="339"/>
    </location>
</feature>
<dbReference type="GO" id="GO:0005886">
    <property type="term" value="C:plasma membrane"/>
    <property type="evidence" value="ECO:0007669"/>
    <property type="project" value="UniProtKB-SubCell"/>
</dbReference>
<dbReference type="GO" id="GO:0033214">
    <property type="term" value="P:siderophore-iron import into cell"/>
    <property type="evidence" value="ECO:0007669"/>
    <property type="project" value="TreeGrafter"/>
</dbReference>
<dbReference type="FunFam" id="1.10.3470.10:FF:000001">
    <property type="entry name" value="Vitamin B12 ABC transporter permease BtuC"/>
    <property type="match status" value="1"/>
</dbReference>
<dbReference type="PANTHER" id="PTHR30472">
    <property type="entry name" value="FERRIC ENTEROBACTIN TRANSPORT SYSTEM PERMEASE PROTEIN"/>
    <property type="match status" value="1"/>
</dbReference>
<reference evidence="9 10" key="1">
    <citation type="submission" date="2019-07" db="EMBL/GenBank/DDBJ databases">
        <title>Genomic Encyclopedia of Type Strains, Phase III (KMG-III): the genomes of soil and plant-associated and newly described type strains.</title>
        <authorList>
            <person name="Whitman W."/>
        </authorList>
    </citation>
    <scope>NUCLEOTIDE SEQUENCE [LARGE SCALE GENOMIC DNA]</scope>
    <source>
        <strain evidence="9 10">BL24</strain>
    </source>
</reference>
<dbReference type="Pfam" id="PF01032">
    <property type="entry name" value="FecCD"/>
    <property type="match status" value="1"/>
</dbReference>
<gene>
    <name evidence="9" type="ORF">BCM02_109374</name>
</gene>
<feature type="transmembrane region" description="Helical" evidence="8">
    <location>
        <begin position="289"/>
        <end position="310"/>
    </location>
</feature>
<protein>
    <submittedName>
        <fullName evidence="9">Iron complex transport system permease protein</fullName>
    </submittedName>
</protein>
<comment type="caution">
    <text evidence="9">The sequence shown here is derived from an EMBL/GenBank/DDBJ whole genome shotgun (WGS) entry which is preliminary data.</text>
</comment>
<dbReference type="EMBL" id="VNHS01000009">
    <property type="protein sequence ID" value="TYP72095.1"/>
    <property type="molecule type" value="Genomic_DNA"/>
</dbReference>
<feature type="transmembrane region" description="Helical" evidence="8">
    <location>
        <begin position="106"/>
        <end position="125"/>
    </location>
</feature>
<name>A0A5S5BY57_9BACL</name>
<evidence type="ECO:0000313" key="9">
    <source>
        <dbReference type="EMBL" id="TYP72095.1"/>
    </source>
</evidence>
<dbReference type="SUPFAM" id="SSF81345">
    <property type="entry name" value="ABC transporter involved in vitamin B12 uptake, BtuC"/>
    <property type="match status" value="1"/>
</dbReference>
<evidence type="ECO:0000256" key="5">
    <source>
        <dbReference type="ARBA" id="ARBA00022692"/>
    </source>
</evidence>
<feature type="transmembrane region" description="Helical" evidence="8">
    <location>
        <begin position="20"/>
        <end position="41"/>
    </location>
</feature>
<evidence type="ECO:0000256" key="8">
    <source>
        <dbReference type="SAM" id="Phobius"/>
    </source>
</evidence>
<feature type="transmembrane region" description="Helical" evidence="8">
    <location>
        <begin position="250"/>
        <end position="277"/>
    </location>
</feature>
<feature type="transmembrane region" description="Helical" evidence="8">
    <location>
        <begin position="210"/>
        <end position="230"/>
    </location>
</feature>
<dbReference type="InterPro" id="IPR000522">
    <property type="entry name" value="ABC_transptr_permease_BtuC"/>
</dbReference>
<dbReference type="PANTHER" id="PTHR30472:SF1">
    <property type="entry name" value="FE(3+) DICITRATE TRANSPORT SYSTEM PERMEASE PROTEIN FECC-RELATED"/>
    <property type="match status" value="1"/>
</dbReference>
<comment type="subcellular location">
    <subcellularLocation>
        <location evidence="1">Cell membrane</location>
        <topology evidence="1">Multi-pass membrane protein</topology>
    </subcellularLocation>
</comment>
<dbReference type="CDD" id="cd06550">
    <property type="entry name" value="TM_ABC_iron-siderophores_like"/>
    <property type="match status" value="1"/>
</dbReference>
<evidence type="ECO:0000256" key="6">
    <source>
        <dbReference type="ARBA" id="ARBA00022989"/>
    </source>
</evidence>
<evidence type="ECO:0000256" key="1">
    <source>
        <dbReference type="ARBA" id="ARBA00004651"/>
    </source>
</evidence>
<keyword evidence="7 8" id="KW-0472">Membrane</keyword>
<keyword evidence="3" id="KW-0813">Transport</keyword>
<evidence type="ECO:0000313" key="10">
    <source>
        <dbReference type="Proteomes" id="UP000323257"/>
    </source>
</evidence>
<dbReference type="GO" id="GO:0022857">
    <property type="term" value="F:transmembrane transporter activity"/>
    <property type="evidence" value="ECO:0007669"/>
    <property type="project" value="InterPro"/>
</dbReference>
<sequence>MNSPSIPKNIPLHAHKPKHFSKVLVISIVLLGLSVLASLILGSRGVTWSELINALLHPGVDSYGSSVIHKRISRTVFSLLCGAALGVSGALMQAVTRNPIADPSILGVNTGAALFVVCGIAFLNINTAGQYIWLALAGAGITAVFVFGVGSMGRGGPTPIKLILAGAATSAALSSLVSAIMIPRVNVMDQFRYWQVGSVGSASWESVSTFAPFLIAGVLIAIVTGPALNAPALGDEAATGLGVRTGLLRLVAAIAGVILCGAVTALAGPIGFIGLLATHIVRLLLGADLRFIIPMSAITGAIVLTVSDVIGRLLGSPGELEVGVVTAFVGAPILIILAMKSKVLYVASRFYLYDLLEDRLYQGMGLSEEMSED</sequence>
<dbReference type="OrthoDB" id="9811721at2"/>
<feature type="transmembrane region" description="Helical" evidence="8">
    <location>
        <begin position="132"/>
        <end position="150"/>
    </location>
</feature>
<dbReference type="RefSeq" id="WP_148931692.1">
    <property type="nucleotide sequence ID" value="NZ_VNHS01000009.1"/>
</dbReference>
<dbReference type="Proteomes" id="UP000323257">
    <property type="component" value="Unassembled WGS sequence"/>
</dbReference>
<accession>A0A5S5BY57</accession>
<proteinExistence type="inferred from homology"/>
<keyword evidence="4" id="KW-1003">Cell membrane</keyword>
<evidence type="ECO:0000256" key="2">
    <source>
        <dbReference type="ARBA" id="ARBA00007935"/>
    </source>
</evidence>
<keyword evidence="6 8" id="KW-1133">Transmembrane helix</keyword>